<keyword evidence="2" id="KW-0436">Ligase</keyword>
<dbReference type="PANTHER" id="PTHR43272">
    <property type="entry name" value="LONG-CHAIN-FATTY-ACID--COA LIGASE"/>
    <property type="match status" value="1"/>
</dbReference>
<keyword evidence="5" id="KW-1133">Transmembrane helix</keyword>
<evidence type="ECO:0000256" key="2">
    <source>
        <dbReference type="ARBA" id="ARBA00022598"/>
    </source>
</evidence>
<evidence type="ECO:0000256" key="5">
    <source>
        <dbReference type="SAM" id="Phobius"/>
    </source>
</evidence>
<gene>
    <name evidence="8" type="primary">LACS9_0</name>
    <name evidence="8" type="ORF">CK203_071694</name>
</gene>
<evidence type="ECO:0000256" key="6">
    <source>
        <dbReference type="SAM" id="SignalP"/>
    </source>
</evidence>
<keyword evidence="6" id="KW-0732">Signal</keyword>
<keyword evidence="3" id="KW-0547">Nucleotide-binding</keyword>
<protein>
    <submittedName>
        <fullName evidence="8">Long chain acyl-CoA synthetase 9, chloroplastic</fullName>
    </submittedName>
</protein>
<keyword evidence="5" id="KW-0472">Membrane</keyword>
<dbReference type="Gene3D" id="3.40.50.12780">
    <property type="entry name" value="N-terminal domain of ligase-like"/>
    <property type="match status" value="1"/>
</dbReference>
<dbReference type="GO" id="GO:0005524">
    <property type="term" value="F:ATP binding"/>
    <property type="evidence" value="ECO:0007669"/>
    <property type="project" value="UniProtKB-KW"/>
</dbReference>
<feature type="chain" id="PRO_5019061981" evidence="6">
    <location>
        <begin position="24"/>
        <end position="226"/>
    </location>
</feature>
<accession>A0A438C374</accession>
<comment type="caution">
    <text evidence="8">The sequence shown here is derived from an EMBL/GenBank/DDBJ whole genome shotgun (WGS) entry which is preliminary data.</text>
</comment>
<organism evidence="8 9">
    <name type="scientific">Vitis vinifera</name>
    <name type="common">Grape</name>
    <dbReference type="NCBI Taxonomy" id="29760"/>
    <lineage>
        <taxon>Eukaryota</taxon>
        <taxon>Viridiplantae</taxon>
        <taxon>Streptophyta</taxon>
        <taxon>Embryophyta</taxon>
        <taxon>Tracheophyta</taxon>
        <taxon>Spermatophyta</taxon>
        <taxon>Magnoliopsida</taxon>
        <taxon>eudicotyledons</taxon>
        <taxon>Gunneridae</taxon>
        <taxon>Pentapetalae</taxon>
        <taxon>rosids</taxon>
        <taxon>Vitales</taxon>
        <taxon>Vitaceae</taxon>
        <taxon>Viteae</taxon>
        <taxon>Vitis</taxon>
    </lineage>
</organism>
<dbReference type="Pfam" id="PF00501">
    <property type="entry name" value="AMP-binding"/>
    <property type="match status" value="1"/>
</dbReference>
<dbReference type="InterPro" id="IPR000873">
    <property type="entry name" value="AMP-dep_synth/lig_dom"/>
</dbReference>
<dbReference type="Proteomes" id="UP000288805">
    <property type="component" value="Unassembled WGS sequence"/>
</dbReference>
<evidence type="ECO:0000256" key="3">
    <source>
        <dbReference type="ARBA" id="ARBA00022741"/>
    </source>
</evidence>
<evidence type="ECO:0000256" key="4">
    <source>
        <dbReference type="ARBA" id="ARBA00022840"/>
    </source>
</evidence>
<sequence>MSAYFVGLLVPLVFTLLFRNAKSGKKRGLPVDVGGEPGYAIRNRRFTSPVKSAWEGISTLAELFEQLCKQHRDKHLLGTRKLISRETEVTADGRSFEKVHLGDYEWLTYGKTFEVVCSFASGLAQLGHKREERAAIFADTREEWFIALQACFRCNITVVTIYASLGEEALCHSLNEVSLPLSLSNLVCSVMLSGCTLLGFFYIICQKRINYDNLGEDSGKGGQIFC</sequence>
<reference evidence="8 9" key="1">
    <citation type="journal article" date="2018" name="PLoS Genet.">
        <title>Population sequencing reveals clonal diversity and ancestral inbreeding in the grapevine cultivar Chardonnay.</title>
        <authorList>
            <person name="Roach M.J."/>
            <person name="Johnson D.L."/>
            <person name="Bohlmann J."/>
            <person name="van Vuuren H.J."/>
            <person name="Jones S.J."/>
            <person name="Pretorius I.S."/>
            <person name="Schmidt S.A."/>
            <person name="Borneman A.R."/>
        </authorList>
    </citation>
    <scope>NUCLEOTIDE SEQUENCE [LARGE SCALE GENOMIC DNA]</scope>
    <source>
        <strain evidence="9">cv. Chardonnay</strain>
        <tissue evidence="8">Leaf</tissue>
    </source>
</reference>
<dbReference type="SUPFAM" id="SSF56801">
    <property type="entry name" value="Acetyl-CoA synthetase-like"/>
    <property type="match status" value="1"/>
</dbReference>
<dbReference type="EMBL" id="QGNW01002574">
    <property type="protein sequence ID" value="RVW17710.1"/>
    <property type="molecule type" value="Genomic_DNA"/>
</dbReference>
<dbReference type="GO" id="GO:0004467">
    <property type="term" value="F:long-chain fatty acid-CoA ligase activity"/>
    <property type="evidence" value="ECO:0007669"/>
    <property type="project" value="UniProtKB-ARBA"/>
</dbReference>
<dbReference type="InterPro" id="IPR042099">
    <property type="entry name" value="ANL_N_sf"/>
</dbReference>
<proteinExistence type="inferred from homology"/>
<keyword evidence="4" id="KW-0067">ATP-binding</keyword>
<dbReference type="AlphaFoldDB" id="A0A438C374"/>
<evidence type="ECO:0000256" key="1">
    <source>
        <dbReference type="ARBA" id="ARBA00006432"/>
    </source>
</evidence>
<keyword evidence="5" id="KW-0812">Transmembrane</keyword>
<feature type="domain" description="AMP-dependent synthetase/ligase" evidence="7">
    <location>
        <begin position="94"/>
        <end position="178"/>
    </location>
</feature>
<dbReference type="PANTHER" id="PTHR43272:SF83">
    <property type="entry name" value="ACYL-COA SYNTHETASE LONG-CHAIN, ISOFORM J"/>
    <property type="match status" value="1"/>
</dbReference>
<evidence type="ECO:0000313" key="9">
    <source>
        <dbReference type="Proteomes" id="UP000288805"/>
    </source>
</evidence>
<evidence type="ECO:0000259" key="7">
    <source>
        <dbReference type="Pfam" id="PF00501"/>
    </source>
</evidence>
<feature type="transmembrane region" description="Helical" evidence="5">
    <location>
        <begin position="183"/>
        <end position="204"/>
    </location>
</feature>
<name>A0A438C374_VITVI</name>
<comment type="similarity">
    <text evidence="1">Belongs to the ATP-dependent AMP-binding enzyme family.</text>
</comment>
<feature type="signal peptide" evidence="6">
    <location>
        <begin position="1"/>
        <end position="23"/>
    </location>
</feature>
<evidence type="ECO:0000313" key="8">
    <source>
        <dbReference type="EMBL" id="RVW17710.1"/>
    </source>
</evidence>